<organism evidence="4 5">
    <name type="scientific">Leucobacter allii</name>
    <dbReference type="NCBI Taxonomy" id="2932247"/>
    <lineage>
        <taxon>Bacteria</taxon>
        <taxon>Bacillati</taxon>
        <taxon>Actinomycetota</taxon>
        <taxon>Actinomycetes</taxon>
        <taxon>Micrococcales</taxon>
        <taxon>Microbacteriaceae</taxon>
        <taxon>Leucobacter</taxon>
    </lineage>
</organism>
<dbReference type="SUPFAM" id="SSF56529">
    <property type="entry name" value="FAH"/>
    <property type="match status" value="1"/>
</dbReference>
<gene>
    <name evidence="4" type="ORF">MUN78_00890</name>
</gene>
<dbReference type="PANTHER" id="PTHR42796">
    <property type="entry name" value="FUMARYLACETOACETATE HYDROLASE DOMAIN-CONTAINING PROTEIN 2A-RELATED"/>
    <property type="match status" value="1"/>
</dbReference>
<comment type="similarity">
    <text evidence="1">Belongs to the FAH family.</text>
</comment>
<evidence type="ECO:0000256" key="2">
    <source>
        <dbReference type="ARBA" id="ARBA00022723"/>
    </source>
</evidence>
<name>A0ABY4FMD3_9MICO</name>
<keyword evidence="4" id="KW-0378">Hydrolase</keyword>
<reference evidence="4 5" key="1">
    <citation type="submission" date="2022-04" db="EMBL/GenBank/DDBJ databases">
        <title>Leucobacter sp. isolated from rhizosphere of garlic.</title>
        <authorList>
            <person name="Won M."/>
            <person name="Lee C.-M."/>
            <person name="Woen H.-Y."/>
            <person name="Kwon S.-W."/>
        </authorList>
    </citation>
    <scope>NUCLEOTIDE SEQUENCE [LARGE SCALE GENOMIC DNA]</scope>
    <source>
        <strain evidence="4 5">H21R-40</strain>
    </source>
</reference>
<dbReference type="GO" id="GO:0016787">
    <property type="term" value="F:hydrolase activity"/>
    <property type="evidence" value="ECO:0007669"/>
    <property type="project" value="UniProtKB-KW"/>
</dbReference>
<dbReference type="InterPro" id="IPR036663">
    <property type="entry name" value="Fumarylacetoacetase_C_sf"/>
</dbReference>
<feature type="domain" description="Fumarylacetoacetase-like C-terminal" evidence="3">
    <location>
        <begin position="97"/>
        <end position="328"/>
    </location>
</feature>
<sequence length="335" mass="35289">MSAPAWALGTFADAAGPFPAVVVDGTAYDLRRIGGPELTVDALLADWEAGEARVAAAVAELTSSAAGAGAAESAVALGAGAPLAALRPLPPHAPAQILCAGANYHRHVQQIVVSTLRNAGDTRPEAELRREADAQAKARASADGPFFFTGLPSALSGAHDDVPLWGPGREHDWELELAVVIGKRAHLVDPADAMDHVAGYTMSNDISLRDVMRRPGFPMTDFLLSKNRPGFFPTGPLLVPRRFVADHRELRLELRVNGETMQDERVSDIIHDIPALISAASHATALSPGDLILTGSPAGNAGHHGNRWLRPGDVMEASITGLGRQRNRCVAPPQG</sequence>
<dbReference type="Proteomes" id="UP000831786">
    <property type="component" value="Chromosome"/>
</dbReference>
<dbReference type="RefSeq" id="WP_244728170.1">
    <property type="nucleotide sequence ID" value="NZ_CP095045.1"/>
</dbReference>
<keyword evidence="5" id="KW-1185">Reference proteome</keyword>
<dbReference type="InterPro" id="IPR011234">
    <property type="entry name" value="Fumarylacetoacetase-like_C"/>
</dbReference>
<dbReference type="Pfam" id="PF01557">
    <property type="entry name" value="FAA_hydrolase"/>
    <property type="match status" value="1"/>
</dbReference>
<evidence type="ECO:0000259" key="3">
    <source>
        <dbReference type="Pfam" id="PF01557"/>
    </source>
</evidence>
<keyword evidence="2" id="KW-0479">Metal-binding</keyword>
<evidence type="ECO:0000256" key="1">
    <source>
        <dbReference type="ARBA" id="ARBA00010211"/>
    </source>
</evidence>
<dbReference type="InterPro" id="IPR051121">
    <property type="entry name" value="FAH"/>
</dbReference>
<dbReference type="Gene3D" id="3.90.850.10">
    <property type="entry name" value="Fumarylacetoacetase-like, C-terminal domain"/>
    <property type="match status" value="1"/>
</dbReference>
<evidence type="ECO:0000313" key="4">
    <source>
        <dbReference type="EMBL" id="UOQ57432.1"/>
    </source>
</evidence>
<dbReference type="PANTHER" id="PTHR42796:SF4">
    <property type="entry name" value="FUMARYLACETOACETATE HYDROLASE DOMAIN-CONTAINING PROTEIN 2A"/>
    <property type="match status" value="1"/>
</dbReference>
<proteinExistence type="inferred from homology"/>
<dbReference type="EMBL" id="CP095045">
    <property type="protein sequence ID" value="UOQ57432.1"/>
    <property type="molecule type" value="Genomic_DNA"/>
</dbReference>
<accession>A0ABY4FMD3</accession>
<protein>
    <submittedName>
        <fullName evidence="4">Fumarylacetoacetate hydrolase family protein</fullName>
    </submittedName>
</protein>
<evidence type="ECO:0000313" key="5">
    <source>
        <dbReference type="Proteomes" id="UP000831786"/>
    </source>
</evidence>